<dbReference type="PANTHER" id="PTHR21198">
    <property type="entry name" value="GLUTAMATE RACEMASE"/>
    <property type="match status" value="1"/>
</dbReference>
<evidence type="ECO:0000256" key="1">
    <source>
        <dbReference type="ARBA" id="ARBA00001602"/>
    </source>
</evidence>
<dbReference type="InterPro" id="IPR015942">
    <property type="entry name" value="Asp/Glu/hydantoin_racemase"/>
</dbReference>
<evidence type="ECO:0000256" key="3">
    <source>
        <dbReference type="ARBA" id="ARBA00022960"/>
    </source>
</evidence>
<dbReference type="InterPro" id="IPR004391">
    <property type="entry name" value="Glu_race"/>
</dbReference>
<dbReference type="Gene3D" id="3.40.50.1860">
    <property type="match status" value="2"/>
</dbReference>
<evidence type="ECO:0000256" key="6">
    <source>
        <dbReference type="ARBA" id="ARBA00023316"/>
    </source>
</evidence>
<gene>
    <name evidence="7" type="primary">murI</name>
    <name evidence="8" type="ORF">ENS41_08925</name>
</gene>
<comment type="pathway">
    <text evidence="7">Cell wall biogenesis; peptidoglycan biosynthesis.</text>
</comment>
<dbReference type="GO" id="GO:0008881">
    <property type="term" value="F:glutamate racemase activity"/>
    <property type="evidence" value="ECO:0007669"/>
    <property type="project" value="UniProtKB-UniRule"/>
</dbReference>
<evidence type="ECO:0000256" key="7">
    <source>
        <dbReference type="HAMAP-Rule" id="MF_00258"/>
    </source>
</evidence>
<dbReference type="Pfam" id="PF01177">
    <property type="entry name" value="Asp_Glu_race"/>
    <property type="match status" value="1"/>
</dbReference>
<feature type="binding site" evidence="7">
    <location>
        <begin position="11"/>
        <end position="12"/>
    </location>
    <ligand>
        <name>substrate</name>
    </ligand>
</feature>
<dbReference type="GO" id="GO:0071555">
    <property type="term" value="P:cell wall organization"/>
    <property type="evidence" value="ECO:0007669"/>
    <property type="project" value="UniProtKB-KW"/>
</dbReference>
<dbReference type="AlphaFoldDB" id="A0A7C4GC29"/>
<feature type="binding site" evidence="7">
    <location>
        <begin position="186"/>
        <end position="187"/>
    </location>
    <ligand>
        <name>substrate</name>
    </ligand>
</feature>
<comment type="caution">
    <text evidence="7">Lacks conserved residue(s) required for the propagation of feature annotation.</text>
</comment>
<proteinExistence type="inferred from homology"/>
<feature type="active site" description="Proton donor/acceptor" evidence="7">
    <location>
        <position position="185"/>
    </location>
</feature>
<comment type="function">
    <text evidence="7">Provides the (R)-glutamate required for cell wall biosynthesis.</text>
</comment>
<dbReference type="EC" id="5.1.1.3" evidence="2 7"/>
<evidence type="ECO:0000256" key="4">
    <source>
        <dbReference type="ARBA" id="ARBA00022984"/>
    </source>
</evidence>
<dbReference type="FunFam" id="3.40.50.1860:FF:000001">
    <property type="entry name" value="Glutamate racemase"/>
    <property type="match status" value="1"/>
</dbReference>
<feature type="active site" description="Proton donor/acceptor" evidence="7">
    <location>
        <position position="74"/>
    </location>
</feature>
<dbReference type="PROSITE" id="PS00924">
    <property type="entry name" value="ASP_GLU_RACEMASE_2"/>
    <property type="match status" value="1"/>
</dbReference>
<sequence length="268" mass="28194">MAVDGPIGVFDSGIGGLTVVRALQAELPHEDIVYFGDTARLPYGTKSAETIARFAIEDAGFLVERGVKLVVVACHSASSAALEELVRSCPVPVLGVIEPGTRALVAATRSNRVAVIGTALTIAAGAYERAIRALRADVQIVAKATPLFVSLAEEGWLENEVAEMTARRYLDGIAAGGVDALLLGCTHFPLLIQVITRVLGEGVRVVDSSAETARAVKELLDARGLATSREGRGQLKFFLSDIAPRFETVGARFLGAPLEDVTRATVGT</sequence>
<dbReference type="GO" id="GO:0008360">
    <property type="term" value="P:regulation of cell shape"/>
    <property type="evidence" value="ECO:0007669"/>
    <property type="project" value="UniProtKB-KW"/>
</dbReference>
<comment type="catalytic activity">
    <reaction evidence="1 7">
        <text>L-glutamate = D-glutamate</text>
        <dbReference type="Rhea" id="RHEA:12813"/>
        <dbReference type="ChEBI" id="CHEBI:29985"/>
        <dbReference type="ChEBI" id="CHEBI:29986"/>
        <dbReference type="EC" id="5.1.1.3"/>
    </reaction>
</comment>
<comment type="caution">
    <text evidence="8">The sequence shown here is derived from an EMBL/GenBank/DDBJ whole genome shotgun (WGS) entry which is preliminary data.</text>
</comment>
<name>A0A7C4GC29_UNCW3</name>
<evidence type="ECO:0000313" key="8">
    <source>
        <dbReference type="EMBL" id="HGK29050.1"/>
    </source>
</evidence>
<dbReference type="EMBL" id="DSUT01000187">
    <property type="protein sequence ID" value="HGK29050.1"/>
    <property type="molecule type" value="Genomic_DNA"/>
</dbReference>
<evidence type="ECO:0000256" key="5">
    <source>
        <dbReference type="ARBA" id="ARBA00023235"/>
    </source>
</evidence>
<dbReference type="PANTHER" id="PTHR21198:SF2">
    <property type="entry name" value="GLUTAMATE RACEMASE"/>
    <property type="match status" value="1"/>
</dbReference>
<feature type="binding site" evidence="7">
    <location>
        <begin position="43"/>
        <end position="44"/>
    </location>
    <ligand>
        <name>substrate</name>
    </ligand>
</feature>
<keyword evidence="4 7" id="KW-0573">Peptidoglycan synthesis</keyword>
<organism evidence="8">
    <name type="scientific">candidate division WOR-3 bacterium</name>
    <dbReference type="NCBI Taxonomy" id="2052148"/>
    <lineage>
        <taxon>Bacteria</taxon>
        <taxon>Bacteria division WOR-3</taxon>
    </lineage>
</organism>
<dbReference type="UniPathway" id="UPA00219"/>
<dbReference type="InterPro" id="IPR033134">
    <property type="entry name" value="Asp/Glu_racemase_AS_2"/>
</dbReference>
<keyword evidence="3 7" id="KW-0133">Cell shape</keyword>
<reference evidence="8" key="1">
    <citation type="journal article" date="2020" name="mSystems">
        <title>Genome- and Community-Level Interaction Insights into Carbon Utilization and Element Cycling Functions of Hydrothermarchaeota in Hydrothermal Sediment.</title>
        <authorList>
            <person name="Zhou Z."/>
            <person name="Liu Y."/>
            <person name="Xu W."/>
            <person name="Pan J."/>
            <person name="Luo Z.H."/>
            <person name="Li M."/>
        </authorList>
    </citation>
    <scope>NUCLEOTIDE SEQUENCE [LARGE SCALE GENOMIC DNA]</scope>
    <source>
        <strain evidence="8">SpSt-488</strain>
    </source>
</reference>
<dbReference type="HAMAP" id="MF_00258">
    <property type="entry name" value="Glu_racemase"/>
    <property type="match status" value="1"/>
</dbReference>
<dbReference type="GO" id="GO:0009252">
    <property type="term" value="P:peptidoglycan biosynthetic process"/>
    <property type="evidence" value="ECO:0007669"/>
    <property type="project" value="UniProtKB-UniRule"/>
</dbReference>
<dbReference type="NCBIfam" id="TIGR00067">
    <property type="entry name" value="glut_race"/>
    <property type="match status" value="1"/>
</dbReference>
<protein>
    <recommendedName>
        <fullName evidence="2 7">Glutamate racemase</fullName>
        <ecNumber evidence="2 7">5.1.1.3</ecNumber>
    </recommendedName>
</protein>
<accession>A0A7C4GC29</accession>
<keyword evidence="5 7" id="KW-0413">Isomerase</keyword>
<dbReference type="SUPFAM" id="SSF53681">
    <property type="entry name" value="Aspartate/glutamate racemase"/>
    <property type="match status" value="2"/>
</dbReference>
<evidence type="ECO:0000256" key="2">
    <source>
        <dbReference type="ARBA" id="ARBA00013090"/>
    </source>
</evidence>
<comment type="similarity">
    <text evidence="7">Belongs to the aspartate/glutamate racemases family.</text>
</comment>
<keyword evidence="6 7" id="KW-0961">Cell wall biogenesis/degradation</keyword>
<dbReference type="InterPro" id="IPR001920">
    <property type="entry name" value="Asp/Glu_race"/>
</dbReference>